<keyword evidence="3" id="KW-1185">Reference proteome</keyword>
<dbReference type="SUPFAM" id="SSF56219">
    <property type="entry name" value="DNase I-like"/>
    <property type="match status" value="1"/>
</dbReference>
<feature type="domain" description="Reverse transcriptase zinc-binding" evidence="2">
    <location>
        <begin position="765"/>
        <end position="833"/>
    </location>
</feature>
<feature type="domain" description="Reverse transcriptase" evidence="1">
    <location>
        <begin position="278"/>
        <end position="466"/>
    </location>
</feature>
<accession>A0ABM1QWA7</accession>
<evidence type="ECO:0000313" key="3">
    <source>
        <dbReference type="Proteomes" id="UP000694864"/>
    </source>
</evidence>
<organism evidence="3 4">
    <name type="scientific">Camelina sativa</name>
    <name type="common">False flax</name>
    <name type="synonym">Myagrum sativum</name>
    <dbReference type="NCBI Taxonomy" id="90675"/>
    <lineage>
        <taxon>Eukaryota</taxon>
        <taxon>Viridiplantae</taxon>
        <taxon>Streptophyta</taxon>
        <taxon>Embryophyta</taxon>
        <taxon>Tracheophyta</taxon>
        <taxon>Spermatophyta</taxon>
        <taxon>Magnoliopsida</taxon>
        <taxon>eudicotyledons</taxon>
        <taxon>Gunneridae</taxon>
        <taxon>Pentapetalae</taxon>
        <taxon>rosids</taxon>
        <taxon>malvids</taxon>
        <taxon>Brassicales</taxon>
        <taxon>Brassicaceae</taxon>
        <taxon>Camelineae</taxon>
        <taxon>Camelina</taxon>
    </lineage>
</organism>
<dbReference type="InterPro" id="IPR052343">
    <property type="entry name" value="Retrotransposon-Effector_Assoc"/>
</dbReference>
<dbReference type="CDD" id="cd01650">
    <property type="entry name" value="RT_nLTR_like"/>
    <property type="match status" value="1"/>
</dbReference>
<dbReference type="Proteomes" id="UP000694864">
    <property type="component" value="Chromosome 14"/>
</dbReference>
<sequence length="881" mass="100479">MLSICGMLELKSKGNSFTWGGMRGTTWVQCKLDRSFGNKEWFKHFPASNQSFLEKRGSDHRPVLVSLLASKESYRGHFRFDKRFLFKPNVKESITLAWNSSLVRQREGSVSDKLRCCRTALSKWKKENYINAADKISHLQVALESEQSAHPPSQNLRSEASKGEVANSYFKSLFTSSNPGNFQSLFSDLPPRVSTLMNDGLTKLVSKEEIKEAVFAIKPSSALGSDGMTCLFFQHYWDVIREEVTKEIQAFFTSGSFPKEWNYIQLCLIPKIANPMHMSDLQPISLCSVLYKIISNILVNRLKPLLCVIVSPNQTAFVPERLIFDNIMVAHELVHALRTDPQVSKSFLAIKTDMSKAFDRVEWSYIKALLTAMGFHSKWIGWIMACVTSVTFTVLLNDQEHESKGKINGVQYSEEGPSLHHLLFADDSLFLCKAEVEQCTQLNQILKEYGEATGQIINLSKSSITFGSKVVEDVKLQIKQVMGIENEGGAGSYLGLPECFSGSKKDMLAYIHDKLKNRLSGYFARNLITRGKEVLLKFVAMVMPVYAMSCFKVPKSTCNALSSAMADFWWQALEHKRKIHWRHCKFQPSIVSQTSLATSSKPKLPFCKDFKSRYYLHTDFLNAEVGDRPSFAWRSVLHGSELLQQNLKKKIGNGKSVRVWMDQCIFDGEWRAPYSRQIHMNISLKVSDLIHHHSNGWDRDRLDDLFYPQDIDRILAIKLVLDEEDFWCWEPNKSGDYSVKTGYDLALSINKGQLIEEALCQPSLNPLKEKIWSINTEPKIKIFLWKTLSGALPVAERLISRGMRIDRRCQLCGFEGEDINHVLFTCAIARQVWALSLFPHPENGFSQHSVYGNLDFLLTMGESSSIQLDIRQSFRWVLWSL</sequence>
<evidence type="ECO:0000259" key="1">
    <source>
        <dbReference type="Pfam" id="PF00078"/>
    </source>
</evidence>
<gene>
    <name evidence="4" type="primary">LOC109128670</name>
</gene>
<dbReference type="PANTHER" id="PTHR46890:SF48">
    <property type="entry name" value="RNA-DIRECTED DNA POLYMERASE"/>
    <property type="match status" value="1"/>
</dbReference>
<reference evidence="3" key="1">
    <citation type="journal article" date="2014" name="Nat. Commun.">
        <title>The emerging biofuel crop Camelina sativa retains a highly undifferentiated hexaploid genome structure.</title>
        <authorList>
            <person name="Kagale S."/>
            <person name="Koh C."/>
            <person name="Nixon J."/>
            <person name="Bollina V."/>
            <person name="Clarke W.E."/>
            <person name="Tuteja R."/>
            <person name="Spillane C."/>
            <person name="Robinson S.J."/>
            <person name="Links M.G."/>
            <person name="Clarke C."/>
            <person name="Higgins E.E."/>
            <person name="Huebert T."/>
            <person name="Sharpe A.G."/>
            <person name="Parkin I.A."/>
        </authorList>
    </citation>
    <scope>NUCLEOTIDE SEQUENCE [LARGE SCALE GENOMIC DNA]</scope>
    <source>
        <strain evidence="3">cv. DH55</strain>
    </source>
</reference>
<dbReference type="InterPro" id="IPR036691">
    <property type="entry name" value="Endo/exonu/phosph_ase_sf"/>
</dbReference>
<dbReference type="RefSeq" id="XP_019091045.1">
    <property type="nucleotide sequence ID" value="XM_019235500.1"/>
</dbReference>
<proteinExistence type="predicted"/>
<dbReference type="PANTHER" id="PTHR46890">
    <property type="entry name" value="NON-LTR RETROLELEMENT REVERSE TRANSCRIPTASE-LIKE PROTEIN-RELATED"/>
    <property type="match status" value="1"/>
</dbReference>
<evidence type="ECO:0000313" key="4">
    <source>
        <dbReference type="RefSeq" id="XP_019091045.1"/>
    </source>
</evidence>
<name>A0ABM1QWA7_CAMSA</name>
<dbReference type="GeneID" id="109128670"/>
<dbReference type="Pfam" id="PF13966">
    <property type="entry name" value="zf-RVT"/>
    <property type="match status" value="1"/>
</dbReference>
<reference evidence="4" key="2">
    <citation type="submission" date="2025-08" db="UniProtKB">
        <authorList>
            <consortium name="RefSeq"/>
        </authorList>
    </citation>
    <scope>IDENTIFICATION</scope>
    <source>
        <tissue evidence="4">Leaf</tissue>
    </source>
</reference>
<dbReference type="Pfam" id="PF00078">
    <property type="entry name" value="RVT_1"/>
    <property type="match status" value="1"/>
</dbReference>
<protein>
    <submittedName>
        <fullName evidence="4">Uncharacterized protein LOC109128670</fullName>
    </submittedName>
</protein>
<evidence type="ECO:0000259" key="2">
    <source>
        <dbReference type="Pfam" id="PF13966"/>
    </source>
</evidence>
<dbReference type="InterPro" id="IPR026960">
    <property type="entry name" value="RVT-Znf"/>
</dbReference>
<dbReference type="InterPro" id="IPR000477">
    <property type="entry name" value="RT_dom"/>
</dbReference>